<dbReference type="InterPro" id="IPR013320">
    <property type="entry name" value="ConA-like_dom_sf"/>
</dbReference>
<gene>
    <name evidence="4" type="primary">A06p014440.1_BraROA</name>
    <name evidence="4" type="ORF">IGI04_022396</name>
</gene>
<dbReference type="Pfam" id="PF24804">
    <property type="entry name" value="DUF7705"/>
    <property type="match status" value="1"/>
</dbReference>
<feature type="chain" id="PRO_5046182321" description="DUF7705 domain-containing protein" evidence="2">
    <location>
        <begin position="28"/>
        <end position="1172"/>
    </location>
</feature>
<dbReference type="SUPFAM" id="SSF55550">
    <property type="entry name" value="SH2 domain"/>
    <property type="match status" value="1"/>
</dbReference>
<dbReference type="PANTHER" id="PTHR33916:SF7">
    <property type="entry name" value="NEPROSIN DOMAIN-CONTAINING PROTEIN"/>
    <property type="match status" value="1"/>
</dbReference>
<proteinExistence type="predicted"/>
<dbReference type="InterPro" id="IPR036860">
    <property type="entry name" value="SH2_dom_sf"/>
</dbReference>
<evidence type="ECO:0000256" key="2">
    <source>
        <dbReference type="SAM" id="SignalP"/>
    </source>
</evidence>
<organism evidence="4 5">
    <name type="scientific">Brassica rapa subsp. trilocularis</name>
    <dbReference type="NCBI Taxonomy" id="1813537"/>
    <lineage>
        <taxon>Eukaryota</taxon>
        <taxon>Viridiplantae</taxon>
        <taxon>Streptophyta</taxon>
        <taxon>Embryophyta</taxon>
        <taxon>Tracheophyta</taxon>
        <taxon>Spermatophyta</taxon>
        <taxon>Magnoliopsida</taxon>
        <taxon>eudicotyledons</taxon>
        <taxon>Gunneridae</taxon>
        <taxon>Pentapetalae</taxon>
        <taxon>rosids</taxon>
        <taxon>malvids</taxon>
        <taxon>Brassicales</taxon>
        <taxon>Brassicaceae</taxon>
        <taxon>Brassiceae</taxon>
        <taxon>Brassica</taxon>
    </lineage>
</organism>
<feature type="region of interest" description="Disordered" evidence="1">
    <location>
        <begin position="872"/>
        <end position="958"/>
    </location>
</feature>
<accession>A0ABQ7M0U1</accession>
<dbReference type="SUPFAM" id="SSF49899">
    <property type="entry name" value="Concanavalin A-like lectins/glucanases"/>
    <property type="match status" value="1"/>
</dbReference>
<protein>
    <recommendedName>
        <fullName evidence="3">DUF7705 domain-containing protein</fullName>
    </recommendedName>
</protein>
<keyword evidence="2" id="KW-0732">Signal</keyword>
<name>A0ABQ7M0U1_BRACM</name>
<dbReference type="Proteomes" id="UP000823674">
    <property type="component" value="Chromosome A06"/>
</dbReference>
<reference evidence="4 5" key="1">
    <citation type="submission" date="2021-03" db="EMBL/GenBank/DDBJ databases">
        <authorList>
            <person name="King G.J."/>
            <person name="Bancroft I."/>
            <person name="Baten A."/>
            <person name="Bloomfield J."/>
            <person name="Borpatragohain P."/>
            <person name="He Z."/>
            <person name="Irish N."/>
            <person name="Irwin J."/>
            <person name="Liu K."/>
            <person name="Mauleon R.P."/>
            <person name="Moore J."/>
            <person name="Morris R."/>
            <person name="Ostergaard L."/>
            <person name="Wang B."/>
            <person name="Wells R."/>
        </authorList>
    </citation>
    <scope>NUCLEOTIDE SEQUENCE [LARGE SCALE GENOMIC DNA]</scope>
    <source>
        <strain evidence="4">R-o-18</strain>
        <tissue evidence="4">Leaf</tissue>
    </source>
</reference>
<comment type="caution">
    <text evidence="4">The sequence shown here is derived from an EMBL/GenBank/DDBJ whole genome shotgun (WGS) entry which is preliminary data.</text>
</comment>
<dbReference type="EMBL" id="JADBGQ010000006">
    <property type="protein sequence ID" value="KAG5392433.1"/>
    <property type="molecule type" value="Genomic_DNA"/>
</dbReference>
<dbReference type="InterPro" id="IPR056122">
    <property type="entry name" value="DUF7705"/>
</dbReference>
<keyword evidence="5" id="KW-1185">Reference proteome</keyword>
<dbReference type="PANTHER" id="PTHR33916">
    <property type="entry name" value="EXPANSIN-LIKE EG45 DOMAIN-CONTAINING PROTEIN"/>
    <property type="match status" value="1"/>
</dbReference>
<dbReference type="Gene3D" id="2.60.120.200">
    <property type="match status" value="1"/>
</dbReference>
<evidence type="ECO:0000313" key="5">
    <source>
        <dbReference type="Proteomes" id="UP000823674"/>
    </source>
</evidence>
<evidence type="ECO:0000259" key="3">
    <source>
        <dbReference type="Pfam" id="PF24804"/>
    </source>
</evidence>
<evidence type="ECO:0000313" key="4">
    <source>
        <dbReference type="EMBL" id="KAG5392433.1"/>
    </source>
</evidence>
<feature type="domain" description="DUF7705" evidence="3">
    <location>
        <begin position="36"/>
        <end position="493"/>
    </location>
</feature>
<dbReference type="Gene3D" id="3.30.505.10">
    <property type="entry name" value="SH2 domain"/>
    <property type="match status" value="1"/>
</dbReference>
<evidence type="ECO:0000256" key="1">
    <source>
        <dbReference type="SAM" id="MobiDB-lite"/>
    </source>
</evidence>
<feature type="signal peptide" evidence="2">
    <location>
        <begin position="1"/>
        <end position="27"/>
    </location>
</feature>
<sequence length="1172" mass="131986">MEKNTYGSFKLMIILSFLSYSFVGSDCATTNIQYASALGDPGMKNDSLRVAIESWNQCNEVGEEAKNMGSPRMADCFDLDYSSLPVKINHKVDEVDNRLGVQNGTYGGINAGQNADIYAAQKEIYLGNKCQVTDDPNPWQFWMIMLKNGNTDTLAAICPENGKKAKPFPPTGRFPCFGKGCMNMPTMHHKYTSIVDQEGLMSGSFYGTWDLDTDQEDDSVVGNNSYYKVKWEKKVGGNESWVFHHLLKTSSKYPWLMLYLRADASRGFSGGYHYDTRGMMKMTLKSPDFKVRFKLEILKGGGSGSQFYLMDMGSCWKNDGSECDGDVTSDVTRYSEMIINPQSTAVCSPNRLGACPPQHAFPNGTKVHRTDKERFPYQAYHYYCVPGNARFAEAPYDVCDPYSNPQPQEILQILPHPVWEEFGYPTKKGQGWIGDPRTWELDVGKLSQSLHFYQDPGTEPVKRHWSSIDLGTEIYMSKNQIAEWTVSDFDIVVPKTEKRVIAKVSPFLPIEVFFLFSRASLAKSRAFFFFLSFRAVIMADGCALDTEKYSLLEDFNVDVEVEKQEFETFSLCFWVYLLDSTTYPSTIIRQVHSDMSFSAPFLVLDENKKMILLPLTLLHKEAPDPVNTASWTEVPNVSTTAEFPLQRWVHVGCEVSRNYMRLYICGKMVGEKLLTSVMTNGTNSDNVRRVSLFSVGGDGYSVQGFIHCGEVLPSTVHVNNHYTKDPPLWLSVEKPSTCEVDEDGVWSIVGEKASCGMIFSLDVVLSNAIGQPVRKDVQVVASLLYANSGTPVEKTSDLEAPLLVSYDGVEFSAEDKPCTLLNGCASLKLKISQHYSKCDKRLFCIKFEIPNKGSYPFLEAFTNQMRCISRTGGDSVTPKRLSPLVEGVPSSNGASDSSLSMKRIKLGEEKIPESEFEGGNGTSMAWGPQNQDEEEEEEEEDQSSTDSDNTEVRGSTGSRRYTISDSTIFKYCLGNLTERSLIMKEITNNAGDEEVSEFADQVSLYSGCSHHGYQIKMARKLIAEGTNAWILISRNYQNVHWDNVVIEIEEHFMRIAKCSSRSLTHQDFELLRRICGCYDYITQENFEKMWCWLFPVATSISRGLINGMWRSCSPKWIEGFVTKEEAEHSLQSQEPGTFILRFPTSRSWPHPDADMLLAEPELSRLGRIVRSI</sequence>
<feature type="compositionally biased region" description="Polar residues" evidence="1">
    <location>
        <begin position="889"/>
        <end position="900"/>
    </location>
</feature>
<feature type="compositionally biased region" description="Acidic residues" evidence="1">
    <location>
        <begin position="931"/>
        <end position="943"/>
    </location>
</feature>